<dbReference type="Pfam" id="PF00144">
    <property type="entry name" value="Beta-lactamase"/>
    <property type="match status" value="1"/>
</dbReference>
<evidence type="ECO:0000256" key="1">
    <source>
        <dbReference type="SAM" id="SignalP"/>
    </source>
</evidence>
<gene>
    <name evidence="3" type="ORF">OD750_023145</name>
</gene>
<evidence type="ECO:0000313" key="3">
    <source>
        <dbReference type="EMBL" id="MDC8015433.1"/>
    </source>
</evidence>
<dbReference type="InterPro" id="IPR050789">
    <property type="entry name" value="Diverse_Enzym_Activities"/>
</dbReference>
<proteinExistence type="predicted"/>
<evidence type="ECO:0000259" key="2">
    <source>
        <dbReference type="Pfam" id="PF00144"/>
    </source>
</evidence>
<organism evidence="3 4">
    <name type="scientific">Tahibacter soli</name>
    <dbReference type="NCBI Taxonomy" id="2983605"/>
    <lineage>
        <taxon>Bacteria</taxon>
        <taxon>Pseudomonadati</taxon>
        <taxon>Pseudomonadota</taxon>
        <taxon>Gammaproteobacteria</taxon>
        <taxon>Lysobacterales</taxon>
        <taxon>Rhodanobacteraceae</taxon>
        <taxon>Tahibacter</taxon>
    </lineage>
</organism>
<reference evidence="3" key="1">
    <citation type="submission" date="2023-02" db="EMBL/GenBank/DDBJ databases">
        <title>Tahibacter soli sp. nov. isolated from soil.</title>
        <authorList>
            <person name="Baek J.H."/>
            <person name="Lee J.K."/>
            <person name="Choi D.G."/>
            <person name="Jeon C.O."/>
        </authorList>
    </citation>
    <scope>NUCLEOTIDE SEQUENCE</scope>
    <source>
        <strain evidence="3">BL</strain>
    </source>
</reference>
<dbReference type="Proteomes" id="UP001139971">
    <property type="component" value="Unassembled WGS sequence"/>
</dbReference>
<dbReference type="InterPro" id="IPR001466">
    <property type="entry name" value="Beta-lactam-related"/>
</dbReference>
<protein>
    <submittedName>
        <fullName evidence="3">Serine hydrolase</fullName>
    </submittedName>
</protein>
<feature type="chain" id="PRO_5040836551" evidence="1">
    <location>
        <begin position="20"/>
        <end position="371"/>
    </location>
</feature>
<keyword evidence="4" id="KW-1185">Reference proteome</keyword>
<feature type="signal peptide" evidence="1">
    <location>
        <begin position="1"/>
        <end position="19"/>
    </location>
</feature>
<dbReference type="InterPro" id="IPR012338">
    <property type="entry name" value="Beta-lactam/transpept-like"/>
</dbReference>
<name>A0A9X4BK70_9GAMM</name>
<feature type="domain" description="Beta-lactamase-related" evidence="2">
    <location>
        <begin position="62"/>
        <end position="350"/>
    </location>
</feature>
<dbReference type="SUPFAM" id="SSF56601">
    <property type="entry name" value="beta-lactamase/transpeptidase-like"/>
    <property type="match status" value="1"/>
</dbReference>
<accession>A0A9X4BK70</accession>
<evidence type="ECO:0000313" key="4">
    <source>
        <dbReference type="Proteomes" id="UP001139971"/>
    </source>
</evidence>
<dbReference type="GO" id="GO:0016787">
    <property type="term" value="F:hydrolase activity"/>
    <property type="evidence" value="ECO:0007669"/>
    <property type="project" value="UniProtKB-KW"/>
</dbReference>
<dbReference type="EMBL" id="JAOVZO020000020">
    <property type="protein sequence ID" value="MDC8015433.1"/>
    <property type="molecule type" value="Genomic_DNA"/>
</dbReference>
<comment type="caution">
    <text evidence="3">The sequence shown here is derived from an EMBL/GenBank/DDBJ whole genome shotgun (WGS) entry which is preliminary data.</text>
</comment>
<dbReference type="RefSeq" id="WP_263540622.1">
    <property type="nucleotide sequence ID" value="NZ_JAOVZO020000020.1"/>
</dbReference>
<keyword evidence="1" id="KW-0732">Signal</keyword>
<dbReference type="PANTHER" id="PTHR43283">
    <property type="entry name" value="BETA-LACTAMASE-RELATED"/>
    <property type="match status" value="1"/>
</dbReference>
<dbReference type="PANTHER" id="PTHR43283:SF7">
    <property type="entry name" value="BETA-LACTAMASE-RELATED DOMAIN-CONTAINING PROTEIN"/>
    <property type="match status" value="1"/>
</dbReference>
<dbReference type="AlphaFoldDB" id="A0A9X4BK70"/>
<dbReference type="Gene3D" id="3.40.710.10">
    <property type="entry name" value="DD-peptidase/beta-lactamase superfamily"/>
    <property type="match status" value="1"/>
</dbReference>
<keyword evidence="3" id="KW-0378">Hydrolase</keyword>
<sequence>MQRLIAAFVFTACAGTAAAYTAPAARDDGWAVADAKALGWDVSRFDAVAAKVADKTYPDITSLVVAQRGKLVYEAYFGAGGADVLNDMRSATKSVTALLVGLAIDRGLIPGVDAKVYAYFADKAPAAGLDPRKAAITLEDLLTMSSIWQCDDENPATAGNEERMYVSEDWVQFALDLPVRGYAPWDKRPKDSPYGRTFAYCTAGSFMLGAVVERATKQPLAKFAHDALEAPLGIDKVQWNVSSEGVGMGGGGTRYRSRDVAKIGETVRTAGQWNGRRVISKAWIDAALTPRAVPRDDVEYGYQFWRFKFPVRGKDTWIWAMSGNGGNYVFVSPELELVAVVTSTGYNKRDSHPRSQEVLREYLLKALPAKP</sequence>